<comment type="cofactor">
    <cofactor evidence="1">
        <name>[4Fe-4S] cluster</name>
        <dbReference type="ChEBI" id="CHEBI:49883"/>
    </cofactor>
</comment>
<evidence type="ECO:0000259" key="13">
    <source>
        <dbReference type="PROSITE" id="PS51918"/>
    </source>
</evidence>
<dbReference type="InterPro" id="IPR013785">
    <property type="entry name" value="Aldolase_TIM"/>
</dbReference>
<dbReference type="CDD" id="cd16444">
    <property type="entry name" value="LipB"/>
    <property type="match status" value="1"/>
</dbReference>
<feature type="domain" description="Radical SAM core" evidence="13">
    <location>
        <begin position="333"/>
        <end position="547"/>
    </location>
</feature>
<comment type="catalytic activity">
    <reaction evidence="10">
        <text>[[Fe-S] cluster scaffold protein carrying a second [4Fe-4S](2+) cluster] + N(6)-octanoyl-L-lysyl-[protein] + 2 oxidized [2Fe-2S]-[ferredoxin] + 2 S-adenosyl-L-methionine + 4 H(+) = [[Fe-S] cluster scaffold protein] + N(6)-[(R)-dihydrolipoyl]-L-lysyl-[protein] + 4 Fe(3+) + 2 hydrogen sulfide + 2 5'-deoxyadenosine + 2 L-methionine + 2 reduced [2Fe-2S]-[ferredoxin]</text>
        <dbReference type="Rhea" id="RHEA:16585"/>
        <dbReference type="Rhea" id="RHEA-COMP:9928"/>
        <dbReference type="Rhea" id="RHEA-COMP:10000"/>
        <dbReference type="Rhea" id="RHEA-COMP:10001"/>
        <dbReference type="Rhea" id="RHEA-COMP:10475"/>
        <dbReference type="Rhea" id="RHEA-COMP:14568"/>
        <dbReference type="Rhea" id="RHEA-COMP:14569"/>
        <dbReference type="ChEBI" id="CHEBI:15378"/>
        <dbReference type="ChEBI" id="CHEBI:17319"/>
        <dbReference type="ChEBI" id="CHEBI:29034"/>
        <dbReference type="ChEBI" id="CHEBI:29919"/>
        <dbReference type="ChEBI" id="CHEBI:33722"/>
        <dbReference type="ChEBI" id="CHEBI:33737"/>
        <dbReference type="ChEBI" id="CHEBI:33738"/>
        <dbReference type="ChEBI" id="CHEBI:57844"/>
        <dbReference type="ChEBI" id="CHEBI:59789"/>
        <dbReference type="ChEBI" id="CHEBI:78809"/>
        <dbReference type="ChEBI" id="CHEBI:83100"/>
        <dbReference type="EC" id="2.8.1.8"/>
    </reaction>
</comment>
<dbReference type="SFLD" id="SFLDG01058">
    <property type="entry name" value="lipoyl_synthase_like"/>
    <property type="match status" value="1"/>
</dbReference>
<dbReference type="EMBL" id="VSSQ01000004">
    <property type="protein sequence ID" value="MPL57453.1"/>
    <property type="molecule type" value="Genomic_DNA"/>
</dbReference>
<dbReference type="Gene3D" id="3.30.930.10">
    <property type="entry name" value="Bira Bifunctional Protein, Domain 2"/>
    <property type="match status" value="1"/>
</dbReference>
<dbReference type="GO" id="GO:0009249">
    <property type="term" value="P:protein lipoylation"/>
    <property type="evidence" value="ECO:0007669"/>
    <property type="project" value="InterPro"/>
</dbReference>
<dbReference type="Gene3D" id="3.20.20.70">
    <property type="entry name" value="Aldolase class I"/>
    <property type="match status" value="1"/>
</dbReference>
<dbReference type="InterPro" id="IPR058240">
    <property type="entry name" value="rSAM_sf"/>
</dbReference>
<dbReference type="InterPro" id="IPR006638">
    <property type="entry name" value="Elp3/MiaA/NifB-like_rSAM"/>
</dbReference>
<feature type="region of interest" description="Disordered" evidence="11">
    <location>
        <begin position="1"/>
        <end position="44"/>
    </location>
</feature>
<dbReference type="InterPro" id="IPR020605">
    <property type="entry name" value="Octanoyltransferase_CS"/>
</dbReference>
<feature type="domain" description="BPL/LPL catalytic" evidence="12">
    <location>
        <begin position="103"/>
        <end position="283"/>
    </location>
</feature>
<dbReference type="SFLD" id="SFLDF00271">
    <property type="entry name" value="lipoyl_synthase"/>
    <property type="match status" value="1"/>
</dbReference>
<evidence type="ECO:0000256" key="4">
    <source>
        <dbReference type="ARBA" id="ARBA00022679"/>
    </source>
</evidence>
<keyword evidence="5" id="KW-0949">S-adenosyl-L-methionine</keyword>
<dbReference type="PROSITE" id="PS01313">
    <property type="entry name" value="LIPB"/>
    <property type="match status" value="1"/>
</dbReference>
<dbReference type="Pfam" id="PF21948">
    <property type="entry name" value="LplA-B_cat"/>
    <property type="match status" value="1"/>
</dbReference>
<dbReference type="NCBIfam" id="NF004019">
    <property type="entry name" value="PRK05481.1"/>
    <property type="match status" value="1"/>
</dbReference>
<dbReference type="SFLD" id="SFLDS00029">
    <property type="entry name" value="Radical_SAM"/>
    <property type="match status" value="1"/>
</dbReference>
<proteinExistence type="inferred from homology"/>
<protein>
    <submittedName>
        <fullName evidence="14">Lipoyl synthase</fullName>
        <ecNumber evidence="14">2.8.1.8</ecNumber>
    </submittedName>
</protein>
<dbReference type="UniPathway" id="UPA00538">
    <property type="reaction ID" value="UER00592"/>
</dbReference>
<dbReference type="CDD" id="cd01335">
    <property type="entry name" value="Radical_SAM"/>
    <property type="match status" value="1"/>
</dbReference>
<dbReference type="PROSITE" id="PS51733">
    <property type="entry name" value="BPL_LPL_CATALYTIC"/>
    <property type="match status" value="1"/>
</dbReference>
<evidence type="ECO:0000256" key="9">
    <source>
        <dbReference type="ARBA" id="ARBA00023315"/>
    </source>
</evidence>
<dbReference type="PANTHER" id="PTHR10949:SF0">
    <property type="entry name" value="LIPOYL SYNTHASE, MITOCHONDRIAL"/>
    <property type="match status" value="1"/>
</dbReference>
<evidence type="ECO:0000313" key="14">
    <source>
        <dbReference type="EMBL" id="MPL57453.1"/>
    </source>
</evidence>
<dbReference type="InterPro" id="IPR000544">
    <property type="entry name" value="Octanoyltransferase"/>
</dbReference>
<evidence type="ECO:0000256" key="1">
    <source>
        <dbReference type="ARBA" id="ARBA00001966"/>
    </source>
</evidence>
<dbReference type="NCBIfam" id="TIGR00214">
    <property type="entry name" value="lipB"/>
    <property type="match status" value="1"/>
</dbReference>
<dbReference type="GO" id="GO:0033819">
    <property type="term" value="F:lipoyl(octanoyl) transferase activity"/>
    <property type="evidence" value="ECO:0007669"/>
    <property type="project" value="InterPro"/>
</dbReference>
<evidence type="ECO:0000256" key="3">
    <source>
        <dbReference type="ARBA" id="ARBA00022485"/>
    </source>
</evidence>
<dbReference type="AlphaFoldDB" id="A0A644SS45"/>
<evidence type="ECO:0000256" key="2">
    <source>
        <dbReference type="ARBA" id="ARBA00004821"/>
    </source>
</evidence>
<dbReference type="Pfam" id="PF04055">
    <property type="entry name" value="Radical_SAM"/>
    <property type="match status" value="1"/>
</dbReference>
<keyword evidence="9" id="KW-0012">Acyltransferase</keyword>
<dbReference type="PANTHER" id="PTHR10949">
    <property type="entry name" value="LIPOYL SYNTHASE"/>
    <property type="match status" value="1"/>
</dbReference>
<dbReference type="NCBIfam" id="TIGR00510">
    <property type="entry name" value="lipA"/>
    <property type="match status" value="1"/>
</dbReference>
<dbReference type="SUPFAM" id="SSF102114">
    <property type="entry name" value="Radical SAM enzymes"/>
    <property type="match status" value="1"/>
</dbReference>
<organism evidence="14">
    <name type="scientific">bioreactor metagenome</name>
    <dbReference type="NCBI Taxonomy" id="1076179"/>
    <lineage>
        <taxon>unclassified sequences</taxon>
        <taxon>metagenomes</taxon>
        <taxon>ecological metagenomes</taxon>
    </lineage>
</organism>
<comment type="pathway">
    <text evidence="2">Protein modification; protein lipoylation via endogenous pathway; protein N(6)-(lipoyl)lysine from octanoyl-[acyl-carrier-protein]: step 1/2.</text>
</comment>
<dbReference type="InterPro" id="IPR045864">
    <property type="entry name" value="aa-tRNA-synth_II/BPL/LPL"/>
</dbReference>
<dbReference type="InterPro" id="IPR007197">
    <property type="entry name" value="rSAM"/>
</dbReference>
<dbReference type="PROSITE" id="PS51918">
    <property type="entry name" value="RADICAL_SAM"/>
    <property type="match status" value="1"/>
</dbReference>
<evidence type="ECO:0000259" key="12">
    <source>
        <dbReference type="PROSITE" id="PS51733"/>
    </source>
</evidence>
<sequence>MPRVMPPGGPCTCPSGADAVEGTGGGAVGPGVQASPAPRRKQAESVLHYKEAAMSALSLCQPDTDASSAPDQPVPLEVLDLGRIEYGEALNFQKRRVESRVSDAVDDTLLLLEHDPVITMGRGGTTAHLHVTEEQLQRQGVGLYWVERGGMATFHGPGQLVAYPVIRLRQKDLHLYMEKLLAAIASVVRSFGLEPQLGVHGPGVWVNGGKVASVGVAVRKWVTFHGMALNVNTDVDWFRLITPCGNPAERITSIAAELGSQVDFAEVSHRFVQAFAREFDFAPRTGLAANRPAWLTVSLRPDAGIRPVENMLADLNLHTVCQEAQCPNKGECYSRGTSTFIIMGDRCTRGCRYCAVAKGHPAPLDSNEPGNVAQAVHRLGLHHTVITSVTRDDLPDGGADHFVCTIKAIRQTSPQTSIEVLVPDFQGDRNALEAVCAARPDMFNHNLETVRRLFAQVRPGASYQTSLEVLRYAASQGLRVKSGIMLGLGETWSEIRLALADLLAHGCRFLTLGQYLAPSGAHVPVARHLAPDEFDHWKATALAMGFTGVASAPLVRSSYRAEAMLTSLTDAAPLAANTCEAC</sequence>
<evidence type="ECO:0000256" key="7">
    <source>
        <dbReference type="ARBA" id="ARBA00023004"/>
    </source>
</evidence>
<dbReference type="EC" id="2.8.1.8" evidence="14"/>
<dbReference type="HAMAP" id="MF_00013">
    <property type="entry name" value="LipB"/>
    <property type="match status" value="1"/>
</dbReference>
<evidence type="ECO:0000256" key="11">
    <source>
        <dbReference type="SAM" id="MobiDB-lite"/>
    </source>
</evidence>
<dbReference type="SUPFAM" id="SSF55681">
    <property type="entry name" value="Class II aaRS and biotin synthetases"/>
    <property type="match status" value="1"/>
</dbReference>
<keyword evidence="8" id="KW-0411">Iron-sulfur</keyword>
<dbReference type="InterPro" id="IPR004143">
    <property type="entry name" value="BPL_LPL_catalytic"/>
</dbReference>
<keyword evidence="4 14" id="KW-0808">Transferase</keyword>
<dbReference type="GO" id="GO:0051539">
    <property type="term" value="F:4 iron, 4 sulfur cluster binding"/>
    <property type="evidence" value="ECO:0007669"/>
    <property type="project" value="UniProtKB-KW"/>
</dbReference>
<keyword evidence="3" id="KW-0004">4Fe-4S</keyword>
<dbReference type="GO" id="GO:0046872">
    <property type="term" value="F:metal ion binding"/>
    <property type="evidence" value="ECO:0007669"/>
    <property type="project" value="UniProtKB-KW"/>
</dbReference>
<name>A0A644SS45_9ZZZZ</name>
<reference evidence="14" key="1">
    <citation type="submission" date="2019-08" db="EMBL/GenBank/DDBJ databases">
        <authorList>
            <person name="Kucharzyk K."/>
            <person name="Murdoch R.W."/>
            <person name="Higgins S."/>
            <person name="Loffler F."/>
        </authorList>
    </citation>
    <scope>NUCLEOTIDE SEQUENCE</scope>
</reference>
<dbReference type="InterPro" id="IPR003698">
    <property type="entry name" value="Lipoyl_synth"/>
</dbReference>
<dbReference type="GO" id="GO:0016992">
    <property type="term" value="F:lipoate synthase activity"/>
    <property type="evidence" value="ECO:0007669"/>
    <property type="project" value="UniProtKB-EC"/>
</dbReference>
<dbReference type="HAMAP" id="MF_00206">
    <property type="entry name" value="Lipoyl_synth"/>
    <property type="match status" value="1"/>
</dbReference>
<evidence type="ECO:0000256" key="8">
    <source>
        <dbReference type="ARBA" id="ARBA00023014"/>
    </source>
</evidence>
<evidence type="ECO:0000256" key="6">
    <source>
        <dbReference type="ARBA" id="ARBA00022723"/>
    </source>
</evidence>
<comment type="caution">
    <text evidence="14">The sequence shown here is derived from an EMBL/GenBank/DDBJ whole genome shotgun (WGS) entry which is preliminary data.</text>
</comment>
<keyword evidence="6" id="KW-0479">Metal-binding</keyword>
<evidence type="ECO:0000256" key="10">
    <source>
        <dbReference type="ARBA" id="ARBA00047326"/>
    </source>
</evidence>
<dbReference type="NCBIfam" id="NF009544">
    <property type="entry name" value="PRK12928.1"/>
    <property type="match status" value="1"/>
</dbReference>
<keyword evidence="7" id="KW-0408">Iron</keyword>
<dbReference type="SMART" id="SM00729">
    <property type="entry name" value="Elp3"/>
    <property type="match status" value="1"/>
</dbReference>
<evidence type="ECO:0000256" key="5">
    <source>
        <dbReference type="ARBA" id="ARBA00022691"/>
    </source>
</evidence>
<gene>
    <name evidence="14" type="primary">lipA_1</name>
    <name evidence="14" type="ORF">SDC9_02958</name>
</gene>
<accession>A0A644SS45</accession>